<dbReference type="EMBL" id="NIBL01000001">
    <property type="protein sequence ID" value="OUZ18576.1"/>
    <property type="molecule type" value="Genomic_DNA"/>
</dbReference>
<dbReference type="Proteomes" id="UP000588071">
    <property type="component" value="Unassembled WGS sequence"/>
</dbReference>
<accession>A0A200I0J8</accession>
<reference evidence="2" key="4">
    <citation type="submission" date="2023-12" db="EMBL/GenBank/DDBJ databases">
        <title>Molecular genomic analyses of Enterococcus cecorum from sepsis oubreaks in broilers.</title>
        <authorList>
            <person name="Rhoads D."/>
            <person name="Alrubaye A."/>
        </authorList>
    </citation>
    <scope>NUCLEOTIDE SEQUENCE</scope>
    <source>
        <strain evidence="2">1755</strain>
    </source>
</reference>
<reference evidence="3 6" key="2">
    <citation type="submission" date="2020-04" db="EMBL/GenBank/DDBJ databases">
        <authorList>
            <person name="Hitch T.C.A."/>
            <person name="Wylensek D."/>
            <person name="Clavel T."/>
        </authorList>
    </citation>
    <scope>NUCLEOTIDE SEQUENCE [LARGE SCALE GENOMIC DNA]</scope>
    <source>
        <strain evidence="3 6">WCA-380-WT-3C</strain>
    </source>
</reference>
<comment type="caution">
    <text evidence="4">The sequence shown here is derived from an EMBL/GenBank/DDBJ whole genome shotgun (WGS) entry which is preliminary data.</text>
</comment>
<organism evidence="4 5">
    <name type="scientific">Enterococcus cecorum</name>
    <dbReference type="NCBI Taxonomy" id="44008"/>
    <lineage>
        <taxon>Bacteria</taxon>
        <taxon>Bacillati</taxon>
        <taxon>Bacillota</taxon>
        <taxon>Bacilli</taxon>
        <taxon>Lactobacillales</taxon>
        <taxon>Enterococcaceae</taxon>
        <taxon>Enterococcus</taxon>
    </lineage>
</organism>
<dbReference type="Proteomes" id="UP001290582">
    <property type="component" value="Unassembled WGS sequence"/>
</dbReference>
<proteinExistence type="predicted"/>
<evidence type="ECO:0000313" key="3">
    <source>
        <dbReference type="EMBL" id="NME49253.1"/>
    </source>
</evidence>
<dbReference type="Proteomes" id="UP000196503">
    <property type="component" value="Unassembled WGS sequence"/>
</dbReference>
<reference evidence="1" key="3">
    <citation type="submission" date="2023-03" db="EMBL/GenBank/DDBJ databases">
        <authorList>
            <person name="Shen W."/>
            <person name="Cai J."/>
        </authorList>
    </citation>
    <scope>NUCLEOTIDE SEQUENCE</scope>
    <source>
        <strain evidence="1">B245-2</strain>
    </source>
</reference>
<dbReference type="GeneID" id="60872931"/>
<dbReference type="EMBL" id="JAXOGL010000012">
    <property type="protein sequence ID" value="MDZ5598208.1"/>
    <property type="molecule type" value="Genomic_DNA"/>
</dbReference>
<evidence type="ECO:0000313" key="4">
    <source>
        <dbReference type="EMBL" id="OUZ18576.1"/>
    </source>
</evidence>
<reference evidence="4 5" key="1">
    <citation type="submission" date="2017-05" db="EMBL/GenBank/DDBJ databases">
        <title>The Genome Sequence of Enterococcus faecium 2D5_DIV0622.</title>
        <authorList>
            <consortium name="The Broad Institute Genomics Platform"/>
            <consortium name="The Broad Institute Genomic Center for Infectious Diseases"/>
            <person name="Earl A."/>
            <person name="Manson A."/>
            <person name="Schwartman J."/>
            <person name="Gilmore M."/>
            <person name="Abouelleil A."/>
            <person name="Cao P."/>
            <person name="Chapman S."/>
            <person name="Cusick C."/>
            <person name="Shea T."/>
            <person name="Young S."/>
            <person name="Neafsey D."/>
            <person name="Nusbaum C."/>
            <person name="Birren B."/>
        </authorList>
    </citation>
    <scope>NUCLEOTIDE SEQUENCE [LARGE SCALE GENOMIC DNA]</scope>
    <source>
        <strain evidence="4 5">2D5_DIV0622</strain>
    </source>
</reference>
<dbReference type="Proteomes" id="UP001255696">
    <property type="component" value="Unassembled WGS sequence"/>
</dbReference>
<evidence type="ECO:0000313" key="6">
    <source>
        <dbReference type="Proteomes" id="UP000588071"/>
    </source>
</evidence>
<sequence>MTLQEVLDRLRKDLDMPKFYAPLKDKEYTEEEYQKLKADLLDYYRNYVDNFEH</sequence>
<dbReference type="EMBL" id="JARQBI010000028">
    <property type="protein sequence ID" value="MDT2797536.1"/>
    <property type="molecule type" value="Genomic_DNA"/>
</dbReference>
<dbReference type="AlphaFoldDB" id="A0A200I0J8"/>
<dbReference type="RefSeq" id="WP_016251068.1">
    <property type="nucleotide sequence ID" value="NZ_AP035890.1"/>
</dbReference>
<evidence type="ECO:0000313" key="2">
    <source>
        <dbReference type="EMBL" id="MDZ5598208.1"/>
    </source>
</evidence>
<name>A0A200I0J8_9ENTE</name>
<evidence type="ECO:0000313" key="1">
    <source>
        <dbReference type="EMBL" id="MDT2797536.1"/>
    </source>
</evidence>
<evidence type="ECO:0000313" key="5">
    <source>
        <dbReference type="Proteomes" id="UP000196503"/>
    </source>
</evidence>
<gene>
    <name evidence="4" type="ORF">A5869_000217</name>
    <name evidence="3" type="ORF">HF857_03120</name>
    <name evidence="1" type="ORF">P7H47_09835</name>
    <name evidence="2" type="ORF">U1294_08200</name>
</gene>
<protein>
    <submittedName>
        <fullName evidence="4">Uncharacterized protein</fullName>
    </submittedName>
</protein>
<dbReference type="EMBL" id="JABAFV010000003">
    <property type="protein sequence ID" value="NME49253.1"/>
    <property type="molecule type" value="Genomic_DNA"/>
</dbReference>